<dbReference type="AlphaFoldDB" id="A0A0A9EPJ2"/>
<name>A0A0A9EPJ2_ARUDO</name>
<evidence type="ECO:0000313" key="1">
    <source>
        <dbReference type="EMBL" id="JAD99795.1"/>
    </source>
</evidence>
<proteinExistence type="predicted"/>
<organism evidence="1">
    <name type="scientific">Arundo donax</name>
    <name type="common">Giant reed</name>
    <name type="synonym">Donax arundinaceus</name>
    <dbReference type="NCBI Taxonomy" id="35708"/>
    <lineage>
        <taxon>Eukaryota</taxon>
        <taxon>Viridiplantae</taxon>
        <taxon>Streptophyta</taxon>
        <taxon>Embryophyta</taxon>
        <taxon>Tracheophyta</taxon>
        <taxon>Spermatophyta</taxon>
        <taxon>Magnoliopsida</taxon>
        <taxon>Liliopsida</taxon>
        <taxon>Poales</taxon>
        <taxon>Poaceae</taxon>
        <taxon>PACMAD clade</taxon>
        <taxon>Arundinoideae</taxon>
        <taxon>Arundineae</taxon>
        <taxon>Arundo</taxon>
    </lineage>
</organism>
<accession>A0A0A9EPJ2</accession>
<sequence>MCCPKRITSHQLQCMHRSIVQFQCLMMRTTMRMTNHTMITSLLVLMPCKISLQFQWSRWIWQPQEMTLPWRRLAHYHTQKKVWTLIMTFYRMKWAPKKVNSSLKVCLPSLFYA</sequence>
<dbReference type="EMBL" id="GBRH01198100">
    <property type="protein sequence ID" value="JAD99795.1"/>
    <property type="molecule type" value="Transcribed_RNA"/>
</dbReference>
<protein>
    <submittedName>
        <fullName evidence="1">Uncharacterized protein</fullName>
    </submittedName>
</protein>
<reference evidence="1" key="1">
    <citation type="submission" date="2014-09" db="EMBL/GenBank/DDBJ databases">
        <authorList>
            <person name="Magalhaes I.L.F."/>
            <person name="Oliveira U."/>
            <person name="Santos F.R."/>
            <person name="Vidigal T.H.D.A."/>
            <person name="Brescovit A.D."/>
            <person name="Santos A.J."/>
        </authorList>
    </citation>
    <scope>NUCLEOTIDE SEQUENCE</scope>
    <source>
        <tissue evidence="1">Shoot tissue taken approximately 20 cm above the soil surface</tissue>
    </source>
</reference>
<reference evidence="1" key="2">
    <citation type="journal article" date="2015" name="Data Brief">
        <title>Shoot transcriptome of the giant reed, Arundo donax.</title>
        <authorList>
            <person name="Barrero R.A."/>
            <person name="Guerrero F.D."/>
            <person name="Moolhuijzen P."/>
            <person name="Goolsby J.A."/>
            <person name="Tidwell J."/>
            <person name="Bellgard S.E."/>
            <person name="Bellgard M.I."/>
        </authorList>
    </citation>
    <scope>NUCLEOTIDE SEQUENCE</scope>
    <source>
        <tissue evidence="1">Shoot tissue taken approximately 20 cm above the soil surface</tissue>
    </source>
</reference>